<dbReference type="AlphaFoldDB" id="A0A2P2P7Z2"/>
<dbReference type="EMBL" id="GGEC01070391">
    <property type="protein sequence ID" value="MBX50875.1"/>
    <property type="molecule type" value="Transcribed_RNA"/>
</dbReference>
<organism evidence="1">
    <name type="scientific">Rhizophora mucronata</name>
    <name type="common">Asiatic mangrove</name>
    <dbReference type="NCBI Taxonomy" id="61149"/>
    <lineage>
        <taxon>Eukaryota</taxon>
        <taxon>Viridiplantae</taxon>
        <taxon>Streptophyta</taxon>
        <taxon>Embryophyta</taxon>
        <taxon>Tracheophyta</taxon>
        <taxon>Spermatophyta</taxon>
        <taxon>Magnoliopsida</taxon>
        <taxon>eudicotyledons</taxon>
        <taxon>Gunneridae</taxon>
        <taxon>Pentapetalae</taxon>
        <taxon>rosids</taxon>
        <taxon>fabids</taxon>
        <taxon>Malpighiales</taxon>
        <taxon>Rhizophoraceae</taxon>
        <taxon>Rhizophora</taxon>
    </lineage>
</organism>
<sequence length="16" mass="1853">MFHISLKGIFGQLKSF</sequence>
<evidence type="ECO:0000313" key="1">
    <source>
        <dbReference type="EMBL" id="MBX50875.1"/>
    </source>
</evidence>
<name>A0A2P2P7Z2_RHIMU</name>
<protein>
    <submittedName>
        <fullName evidence="1">Uncharacterized protein MANES_01G107600</fullName>
    </submittedName>
</protein>
<proteinExistence type="predicted"/>
<accession>A0A2P2P7Z2</accession>
<reference evidence="1" key="1">
    <citation type="submission" date="2018-02" db="EMBL/GenBank/DDBJ databases">
        <title>Rhizophora mucronata_Transcriptome.</title>
        <authorList>
            <person name="Meera S.P."/>
            <person name="Sreeshan A."/>
            <person name="Augustine A."/>
        </authorList>
    </citation>
    <scope>NUCLEOTIDE SEQUENCE</scope>
    <source>
        <tissue evidence="1">Leaf</tissue>
    </source>
</reference>